<accession>A0A0F0LDK3</accession>
<dbReference type="Proteomes" id="UP000033640">
    <property type="component" value="Unassembled WGS sequence"/>
</dbReference>
<feature type="transmembrane region" description="Helical" evidence="1">
    <location>
        <begin position="141"/>
        <end position="162"/>
    </location>
</feature>
<evidence type="ECO:0000313" key="2">
    <source>
        <dbReference type="EMBL" id="KJL30360.1"/>
    </source>
</evidence>
<evidence type="ECO:0000313" key="3">
    <source>
        <dbReference type="Proteomes" id="UP000033640"/>
    </source>
</evidence>
<dbReference type="PIRSF" id="PIRSF037394">
    <property type="entry name" value="ABC_thiamine-permease_YkoE_prd"/>
    <property type="match status" value="1"/>
</dbReference>
<keyword evidence="1" id="KW-0812">Transmembrane</keyword>
<dbReference type="PATRIC" id="fig|82380.11.peg.771"/>
<comment type="caution">
    <text evidence="2">The sequence shown here is derived from an EMBL/GenBank/DDBJ whole genome shotgun (WGS) entry which is preliminary data.</text>
</comment>
<proteinExistence type="predicted"/>
<keyword evidence="1" id="KW-0472">Membrane</keyword>
<dbReference type="EMBL" id="JYIW01000019">
    <property type="protein sequence ID" value="KJL30360.1"/>
    <property type="molecule type" value="Genomic_DNA"/>
</dbReference>
<dbReference type="AlphaFoldDB" id="A0A0F0LDK3"/>
<protein>
    <submittedName>
        <fullName evidence="2">Putative HMP/thiamine permease protein YkoE</fullName>
    </submittedName>
</protein>
<keyword evidence="1" id="KW-1133">Transmembrane helix</keyword>
<feature type="transmembrane region" description="Helical" evidence="1">
    <location>
        <begin position="116"/>
        <end position="134"/>
    </location>
</feature>
<dbReference type="OrthoDB" id="8017424at2"/>
<dbReference type="InterPro" id="IPR017195">
    <property type="entry name" value="ABC_thiamin-permease_prd"/>
</dbReference>
<gene>
    <name evidence="2" type="primary">ykoE</name>
    <name evidence="2" type="ORF">RS83_00745</name>
</gene>
<name>A0A0F0LDK3_9MICO</name>
<feature type="transmembrane region" description="Helical" evidence="1">
    <location>
        <begin position="29"/>
        <end position="49"/>
    </location>
</feature>
<reference evidence="2 3" key="1">
    <citation type="submission" date="2015-02" db="EMBL/GenBank/DDBJ databases">
        <title>Draft genome sequences of ten Microbacterium spp. with emphasis on heavy metal contaminated environments.</title>
        <authorList>
            <person name="Corretto E."/>
        </authorList>
    </citation>
    <scope>NUCLEOTIDE SEQUENCE [LARGE SCALE GENOMIC DNA]</scope>
    <source>
        <strain evidence="2 3">BEL4b</strain>
    </source>
</reference>
<dbReference type="Pfam" id="PF09819">
    <property type="entry name" value="ABC_cobalt"/>
    <property type="match status" value="1"/>
</dbReference>
<feature type="transmembrane region" description="Helical" evidence="1">
    <location>
        <begin position="174"/>
        <end position="196"/>
    </location>
</feature>
<evidence type="ECO:0000256" key="1">
    <source>
        <dbReference type="SAM" id="Phobius"/>
    </source>
</evidence>
<organism evidence="2 3">
    <name type="scientific">Microbacterium oxydans</name>
    <dbReference type="NCBI Taxonomy" id="82380"/>
    <lineage>
        <taxon>Bacteria</taxon>
        <taxon>Bacillati</taxon>
        <taxon>Actinomycetota</taxon>
        <taxon>Actinomycetes</taxon>
        <taxon>Micrococcales</taxon>
        <taxon>Microbacteriaceae</taxon>
        <taxon>Microbacterium</taxon>
    </lineage>
</organism>
<sequence>MSTSTSTSTQQASAGANGLRRTPVWRWRVVDIVVAAVLGVAIGLVFWGWNTIGYAWFGAADALTPGLGGIAVGIWLLGGVVGGLVIRKPGAALVVELVAAIVSMLIGNVWGISTVLSGLVQGLGAEIIFALFFYRRFGITVAALAGVGAGAAAWVFELFYGSSPNILKSFEFNTIYLVSVVISGAILAGVVGWLLVRALAVTGALNRFAVGREHVREV</sequence>
<feature type="transmembrane region" description="Helical" evidence="1">
    <location>
        <begin position="90"/>
        <end position="110"/>
    </location>
</feature>
<feature type="transmembrane region" description="Helical" evidence="1">
    <location>
        <begin position="55"/>
        <end position="78"/>
    </location>
</feature>
<dbReference type="RefSeq" id="WP_045278183.1">
    <property type="nucleotide sequence ID" value="NZ_CAKKLT010000040.1"/>
</dbReference>